<evidence type="ECO:0000256" key="7">
    <source>
        <dbReference type="ARBA" id="ARBA00022692"/>
    </source>
</evidence>
<accession>A0A1H4IX09</accession>
<dbReference type="InterPro" id="IPR005829">
    <property type="entry name" value="Sugar_transporter_CS"/>
</dbReference>
<feature type="transmembrane region" description="Helical" evidence="10">
    <location>
        <begin position="12"/>
        <end position="35"/>
    </location>
</feature>
<dbReference type="InterPro" id="IPR004812">
    <property type="entry name" value="Efflux_drug-R_Bcr/CmlA"/>
</dbReference>
<organism evidence="12 13">
    <name type="scientific">Nitratireductor aquibiodomus</name>
    <dbReference type="NCBI Taxonomy" id="204799"/>
    <lineage>
        <taxon>Bacteria</taxon>
        <taxon>Pseudomonadati</taxon>
        <taxon>Pseudomonadota</taxon>
        <taxon>Alphaproteobacteria</taxon>
        <taxon>Hyphomicrobiales</taxon>
        <taxon>Phyllobacteriaceae</taxon>
        <taxon>Nitratireductor</taxon>
    </lineage>
</organism>
<comment type="caution">
    <text evidence="10">Lacks conserved residue(s) required for the propagation of feature annotation.</text>
</comment>
<dbReference type="Gene3D" id="1.20.1720.10">
    <property type="entry name" value="Multidrug resistance protein D"/>
    <property type="match status" value="1"/>
</dbReference>
<keyword evidence="13" id="KW-1185">Reference proteome</keyword>
<evidence type="ECO:0000256" key="2">
    <source>
        <dbReference type="ARBA" id="ARBA00004651"/>
    </source>
</evidence>
<dbReference type="PROSITE" id="PS50850">
    <property type="entry name" value="MFS"/>
    <property type="match status" value="1"/>
</dbReference>
<feature type="transmembrane region" description="Helical" evidence="10">
    <location>
        <begin position="47"/>
        <end position="67"/>
    </location>
</feature>
<dbReference type="GO" id="GO:0042910">
    <property type="term" value="F:xenobiotic transmembrane transporter activity"/>
    <property type="evidence" value="ECO:0007669"/>
    <property type="project" value="InterPro"/>
</dbReference>
<feature type="transmembrane region" description="Helical" evidence="10">
    <location>
        <begin position="166"/>
        <end position="186"/>
    </location>
</feature>
<gene>
    <name evidence="12" type="ORF">SAMN05216452_0614</name>
</gene>
<dbReference type="RefSeq" id="WP_007008164.1">
    <property type="nucleotide sequence ID" value="NZ_FNSL01000001.1"/>
</dbReference>
<protein>
    <recommendedName>
        <fullName evidence="10">Bcr/CflA family efflux transporter</fullName>
    </recommendedName>
</protein>
<dbReference type="InterPro" id="IPR020846">
    <property type="entry name" value="MFS_dom"/>
</dbReference>
<dbReference type="InterPro" id="IPR036259">
    <property type="entry name" value="MFS_trans_sf"/>
</dbReference>
<dbReference type="PANTHER" id="PTHR43124:SF3">
    <property type="entry name" value="CHLORAMPHENICOL EFFLUX PUMP RV0191"/>
    <property type="match status" value="1"/>
</dbReference>
<dbReference type="CDD" id="cd17320">
    <property type="entry name" value="MFS_MdfA_MDR_like"/>
    <property type="match status" value="1"/>
</dbReference>
<feature type="transmembrane region" description="Helical" evidence="10">
    <location>
        <begin position="279"/>
        <end position="303"/>
    </location>
</feature>
<dbReference type="InterPro" id="IPR050189">
    <property type="entry name" value="MFS_Efflux_Transporters"/>
</dbReference>
<feature type="domain" description="Major facilitator superfamily (MFS) profile" evidence="11">
    <location>
        <begin position="13"/>
        <end position="399"/>
    </location>
</feature>
<evidence type="ECO:0000256" key="10">
    <source>
        <dbReference type="RuleBase" id="RU365088"/>
    </source>
</evidence>
<evidence type="ECO:0000313" key="13">
    <source>
        <dbReference type="Proteomes" id="UP000199064"/>
    </source>
</evidence>
<dbReference type="InterPro" id="IPR011701">
    <property type="entry name" value="MFS"/>
</dbReference>
<feature type="transmembrane region" description="Helical" evidence="10">
    <location>
        <begin position="213"/>
        <end position="237"/>
    </location>
</feature>
<keyword evidence="8 10" id="KW-1133">Transmembrane helix</keyword>
<evidence type="ECO:0000256" key="9">
    <source>
        <dbReference type="ARBA" id="ARBA00023136"/>
    </source>
</evidence>
<dbReference type="SUPFAM" id="SSF103473">
    <property type="entry name" value="MFS general substrate transporter"/>
    <property type="match status" value="1"/>
</dbReference>
<proteinExistence type="inferred from homology"/>
<dbReference type="Proteomes" id="UP000199064">
    <property type="component" value="Unassembled WGS sequence"/>
</dbReference>
<feature type="transmembrane region" description="Helical" evidence="10">
    <location>
        <begin position="373"/>
        <end position="395"/>
    </location>
</feature>
<evidence type="ECO:0000256" key="4">
    <source>
        <dbReference type="ARBA" id="ARBA00007520"/>
    </source>
</evidence>
<dbReference type="GO" id="GO:0005886">
    <property type="term" value="C:plasma membrane"/>
    <property type="evidence" value="ECO:0007669"/>
    <property type="project" value="UniProtKB-SubCell"/>
</dbReference>
<keyword evidence="5 10" id="KW-0813">Transport</keyword>
<dbReference type="EMBL" id="FNSL01000001">
    <property type="protein sequence ID" value="SEB37838.1"/>
    <property type="molecule type" value="Genomic_DNA"/>
</dbReference>
<comment type="similarity">
    <text evidence="3 10">Belongs to the major facilitator superfamily. Bcr/CmlA family.</text>
</comment>
<evidence type="ECO:0000256" key="6">
    <source>
        <dbReference type="ARBA" id="ARBA00022475"/>
    </source>
</evidence>
<evidence type="ECO:0000256" key="1">
    <source>
        <dbReference type="ARBA" id="ARBA00003279"/>
    </source>
</evidence>
<sequence>MEKFLPRSATPPHIVTLVIATATAAVSMNVFLPSLPGMAEYFRADYGVVQLAVSLYLAATAVLQLGIGPASDRFGRRPVMLTCFVIFILATIAALVAPNITVFLICRVMQAFAAAGMVLSRAIVRDTVGADEAASRIGYITMGMTLAPMLGPLIGGFLDELYGWKAAFYLILGFGLLSLLIVYLDLGETNNTPSSSMTAQVRNYPELFRARRFWGYTATAAMASGAFFAFLGGGPYVATEILDLTPSQYGMYFILISVGYMIGNFLSGRFSKRIGINPMMLAGNTLASLGLVLALVLFAVGFFHPMSLFGPSFFVGIGNGMTMPNANAGIVSVRPHLAGSASGLGGALQIGGGAALSVIAGAVLSPESGPFPLIWVMLVSSVLAIAASLYVIYVARQAGNI</sequence>
<dbReference type="Pfam" id="PF07690">
    <property type="entry name" value="MFS_1"/>
    <property type="match status" value="1"/>
</dbReference>
<comment type="similarity">
    <text evidence="4">Belongs to the major facilitator superfamily. TCR/Tet family.</text>
</comment>
<evidence type="ECO:0000256" key="3">
    <source>
        <dbReference type="ARBA" id="ARBA00006236"/>
    </source>
</evidence>
<keyword evidence="7 10" id="KW-0812">Transmembrane</keyword>
<reference evidence="13" key="1">
    <citation type="submission" date="2016-10" db="EMBL/GenBank/DDBJ databases">
        <authorList>
            <person name="Varghese N."/>
            <person name="Submissions S."/>
        </authorList>
    </citation>
    <scope>NUCLEOTIDE SEQUENCE [LARGE SCALE GENOMIC DNA]</scope>
    <source>
        <strain evidence="13">ES.061</strain>
    </source>
</reference>
<feature type="transmembrane region" description="Helical" evidence="10">
    <location>
        <begin position="249"/>
        <end position="267"/>
    </location>
</feature>
<comment type="subcellular location">
    <subcellularLocation>
        <location evidence="10">Cell inner membrane</location>
        <topology evidence="10">Multi-pass membrane protein</topology>
    </subcellularLocation>
    <subcellularLocation>
        <location evidence="2">Cell membrane</location>
        <topology evidence="2">Multi-pass membrane protein</topology>
    </subcellularLocation>
</comment>
<dbReference type="AlphaFoldDB" id="A0A1H4IX09"/>
<dbReference type="PROSITE" id="PS00216">
    <property type="entry name" value="SUGAR_TRANSPORT_1"/>
    <property type="match status" value="1"/>
</dbReference>
<evidence type="ECO:0000259" key="11">
    <source>
        <dbReference type="PROSITE" id="PS50850"/>
    </source>
</evidence>
<evidence type="ECO:0000256" key="5">
    <source>
        <dbReference type="ARBA" id="ARBA00022448"/>
    </source>
</evidence>
<dbReference type="PRINTS" id="PR01035">
    <property type="entry name" value="TCRTETA"/>
</dbReference>
<dbReference type="PANTHER" id="PTHR43124">
    <property type="entry name" value="PURINE EFFLUX PUMP PBUE"/>
    <property type="match status" value="1"/>
</dbReference>
<keyword evidence="6" id="KW-1003">Cell membrane</keyword>
<feature type="transmembrane region" description="Helical" evidence="10">
    <location>
        <begin position="79"/>
        <end position="96"/>
    </location>
</feature>
<evidence type="ECO:0000256" key="8">
    <source>
        <dbReference type="ARBA" id="ARBA00022989"/>
    </source>
</evidence>
<name>A0A1H4IX09_9HYPH</name>
<keyword evidence="10" id="KW-0997">Cell inner membrane</keyword>
<comment type="function">
    <text evidence="1">Resistance to tetracycline by an active tetracycline efflux. This is an energy-dependent process that decreases the accumulation of the antibiotic in whole cells. This protein functions as a metal-tetracycline/H(+) antiporter.</text>
</comment>
<keyword evidence="9 10" id="KW-0472">Membrane</keyword>
<evidence type="ECO:0000313" key="12">
    <source>
        <dbReference type="EMBL" id="SEB37838.1"/>
    </source>
</evidence>
<feature type="transmembrane region" description="Helical" evidence="10">
    <location>
        <begin position="136"/>
        <end position="154"/>
    </location>
</feature>
<dbReference type="GO" id="GO:1990961">
    <property type="term" value="P:xenobiotic detoxification by transmembrane export across the plasma membrane"/>
    <property type="evidence" value="ECO:0007669"/>
    <property type="project" value="InterPro"/>
</dbReference>
<dbReference type="InterPro" id="IPR001958">
    <property type="entry name" value="Tet-R_TetA/multi-R_MdtG-like"/>
</dbReference>
<dbReference type="NCBIfam" id="TIGR00710">
    <property type="entry name" value="efflux_Bcr_CflA"/>
    <property type="match status" value="1"/>
</dbReference>